<sequence>MFKAHSDVRLFINSDMLEREQTANNENRQLSHEEKSLFLTDAGIELSAEQAEHVQVISTPRTNIVFVENEYLEPGSPSYIAPEYFIDTGRVSSAVVEYFFPEFALNVDRSVPIVRQYAQKRMASLENAPRFTHTDHIASLCADRGVDIAVAEIADAPEYILSDLTVPALTTMGLLELVTLEAVFKEVGVDPGQTIDLIRNLFVASFITPYIQLLAGTLVEKIMKDSGRSISEFSGFGMYNRKKQTWSEKLVFSMEKARRKNVADGILFLDQQYPIPETDQEKPWITVFYPPAHAMRIREHIINPGIMSDRGQAIYKVLAPYLNWELSIWRHKNMLNLGNEGSGHWNLISEHNLRS</sequence>
<organism evidence="1 2">
    <name type="scientific">Candidatus Dojkabacteria bacterium</name>
    <dbReference type="NCBI Taxonomy" id="2099670"/>
    <lineage>
        <taxon>Bacteria</taxon>
        <taxon>Candidatus Dojkabacteria</taxon>
    </lineage>
</organism>
<dbReference type="EMBL" id="JAGQLK010000064">
    <property type="protein sequence ID" value="MCA9383393.1"/>
    <property type="molecule type" value="Genomic_DNA"/>
</dbReference>
<gene>
    <name evidence="1" type="ORF">KC909_03445</name>
</gene>
<reference evidence="1" key="2">
    <citation type="journal article" date="2021" name="Microbiome">
        <title>Successional dynamics and alternative stable states in a saline activated sludge microbial community over 9 years.</title>
        <authorList>
            <person name="Wang Y."/>
            <person name="Ye J."/>
            <person name="Ju F."/>
            <person name="Liu L."/>
            <person name="Boyd J.A."/>
            <person name="Deng Y."/>
            <person name="Parks D.H."/>
            <person name="Jiang X."/>
            <person name="Yin X."/>
            <person name="Woodcroft B.J."/>
            <person name="Tyson G.W."/>
            <person name="Hugenholtz P."/>
            <person name="Polz M.F."/>
            <person name="Zhang T."/>
        </authorList>
    </citation>
    <scope>NUCLEOTIDE SEQUENCE</scope>
    <source>
        <strain evidence="1">HKST-UBA14</strain>
    </source>
</reference>
<evidence type="ECO:0000313" key="1">
    <source>
        <dbReference type="EMBL" id="MCA9383393.1"/>
    </source>
</evidence>
<reference evidence="1" key="1">
    <citation type="submission" date="2020-04" db="EMBL/GenBank/DDBJ databases">
        <authorList>
            <person name="Zhang T."/>
        </authorList>
    </citation>
    <scope>NUCLEOTIDE SEQUENCE</scope>
    <source>
        <strain evidence="1">HKST-UBA14</strain>
    </source>
</reference>
<comment type="caution">
    <text evidence="1">The sequence shown here is derived from an EMBL/GenBank/DDBJ whole genome shotgun (WGS) entry which is preliminary data.</text>
</comment>
<dbReference type="AlphaFoldDB" id="A0A955L679"/>
<proteinExistence type="predicted"/>
<protein>
    <submittedName>
        <fullName evidence="1">Uncharacterized protein</fullName>
    </submittedName>
</protein>
<dbReference type="Proteomes" id="UP000783287">
    <property type="component" value="Unassembled WGS sequence"/>
</dbReference>
<evidence type="ECO:0000313" key="2">
    <source>
        <dbReference type="Proteomes" id="UP000783287"/>
    </source>
</evidence>
<name>A0A955L679_9BACT</name>
<accession>A0A955L679</accession>